<proteinExistence type="predicted"/>
<evidence type="ECO:0000256" key="3">
    <source>
        <dbReference type="ARBA" id="ARBA00023027"/>
    </source>
</evidence>
<dbReference type="PANTHER" id="PTHR30004">
    <property type="entry name" value="4-HYDROXYTHREONINE-4-PHOSPHATE DEHYDROGENASE"/>
    <property type="match status" value="1"/>
</dbReference>
<accession>A0A519B9A0</accession>
<sequence>MLKESSFIGITMGDPAGIGPEIAVKAAEYFIKINTPIKPVIFGSFEHIDYVLKSIIKKDAPVNLIRQDSLLEYSYKNTHINVIDLSSKSYQSVKYGEINPEYARDVESFISAAVDFSLDGRISGFATAPINKEMMIKGGAKFGGHTELLGYLTSSKDYAMLFYSKTMITVLATIHIPLSMVSRSITKESLRNILKISISSMTNDFGIRSPKIAVLGLNPHAGENGEIGTEEKDIISPVITEFKNNGFFIDGPFPSDSFFAKVYKGYDLIVAMYHDQALIPFKLLSFNEGVNVTAGLKIVRTSPVHGTAYNIAGKNLADSNSMKESIKLAYEISKNRLKWKEK</sequence>
<protein>
    <submittedName>
        <fullName evidence="4">4-hydroxythreonine-4-phosphate dehydrogenase PdxA</fullName>
        <ecNumber evidence="4">1.1.1.262</ecNumber>
    </submittedName>
</protein>
<dbReference type="GO" id="GO:0051287">
    <property type="term" value="F:NAD binding"/>
    <property type="evidence" value="ECO:0007669"/>
    <property type="project" value="InterPro"/>
</dbReference>
<dbReference type="EC" id="1.1.1.262" evidence="4"/>
<comment type="caution">
    <text evidence="4">The sequence shown here is derived from an EMBL/GenBank/DDBJ whole genome shotgun (WGS) entry which is preliminary data.</text>
</comment>
<dbReference type="EMBL" id="SGBD01000006">
    <property type="protein sequence ID" value="RZD13870.1"/>
    <property type="molecule type" value="Genomic_DNA"/>
</dbReference>
<keyword evidence="2 4" id="KW-0560">Oxidoreductase</keyword>
<dbReference type="SUPFAM" id="SSF53659">
    <property type="entry name" value="Isocitrate/Isopropylmalate dehydrogenase-like"/>
    <property type="match status" value="1"/>
</dbReference>
<dbReference type="GO" id="GO:0050570">
    <property type="term" value="F:4-hydroxythreonine-4-phosphate dehydrogenase activity"/>
    <property type="evidence" value="ECO:0007669"/>
    <property type="project" value="UniProtKB-EC"/>
</dbReference>
<keyword evidence="1" id="KW-0479">Metal-binding</keyword>
<evidence type="ECO:0000256" key="1">
    <source>
        <dbReference type="ARBA" id="ARBA00022723"/>
    </source>
</evidence>
<dbReference type="NCBIfam" id="TIGR00557">
    <property type="entry name" value="pdxA"/>
    <property type="match status" value="1"/>
</dbReference>
<dbReference type="Gene3D" id="3.40.718.10">
    <property type="entry name" value="Isopropylmalate Dehydrogenase"/>
    <property type="match status" value="1"/>
</dbReference>
<dbReference type="Pfam" id="PF04166">
    <property type="entry name" value="PdxA"/>
    <property type="match status" value="1"/>
</dbReference>
<keyword evidence="3" id="KW-0520">NAD</keyword>
<organism evidence="4 5">
    <name type="scientific">Candidatus Acidulodesulfobacterium ferriphilum</name>
    <dbReference type="NCBI Taxonomy" id="2597223"/>
    <lineage>
        <taxon>Bacteria</taxon>
        <taxon>Deltaproteobacteria</taxon>
        <taxon>Candidatus Acidulodesulfobacterales</taxon>
        <taxon>Candidatus Acidulodesulfobacterium</taxon>
    </lineage>
</organism>
<gene>
    <name evidence="4" type="primary">pdxA</name>
    <name evidence="4" type="ORF">EVJ47_08815</name>
</gene>
<evidence type="ECO:0000313" key="4">
    <source>
        <dbReference type="EMBL" id="RZD13870.1"/>
    </source>
</evidence>
<dbReference type="PANTHER" id="PTHR30004:SF6">
    <property type="entry name" value="D-THREONATE 4-PHOSPHATE DEHYDROGENASE"/>
    <property type="match status" value="1"/>
</dbReference>
<dbReference type="Proteomes" id="UP000320813">
    <property type="component" value="Unassembled WGS sequence"/>
</dbReference>
<name>A0A519B9A0_9DELT</name>
<dbReference type="InterPro" id="IPR005255">
    <property type="entry name" value="PdxA_fam"/>
</dbReference>
<dbReference type="GO" id="GO:0046872">
    <property type="term" value="F:metal ion binding"/>
    <property type="evidence" value="ECO:0007669"/>
    <property type="project" value="UniProtKB-KW"/>
</dbReference>
<evidence type="ECO:0000313" key="5">
    <source>
        <dbReference type="Proteomes" id="UP000320813"/>
    </source>
</evidence>
<dbReference type="AlphaFoldDB" id="A0A519B9A0"/>
<evidence type="ECO:0000256" key="2">
    <source>
        <dbReference type="ARBA" id="ARBA00023002"/>
    </source>
</evidence>
<reference evidence="4 5" key="1">
    <citation type="submission" date="2019-01" db="EMBL/GenBank/DDBJ databases">
        <title>Insights into ecological role of a new deltaproteobacterial order Candidatus Sinidesulfobacterales (Sva0485) by metagenomics and metatranscriptomics.</title>
        <authorList>
            <person name="Tan S."/>
            <person name="Liu J."/>
            <person name="Fang Y."/>
            <person name="Hedlund B.P."/>
            <person name="Lian Z.H."/>
            <person name="Huang L.Y."/>
            <person name="Li J.T."/>
            <person name="Huang L.N."/>
            <person name="Li W.J."/>
            <person name="Jiang H.C."/>
            <person name="Dong H.L."/>
            <person name="Shu W.S."/>
        </authorList>
    </citation>
    <scope>NUCLEOTIDE SEQUENCE [LARGE SCALE GENOMIC DNA]</scope>
    <source>
        <strain evidence="4">AP3</strain>
    </source>
</reference>